<organism evidence="1">
    <name type="scientific">marine metagenome</name>
    <dbReference type="NCBI Taxonomy" id="408172"/>
    <lineage>
        <taxon>unclassified sequences</taxon>
        <taxon>metagenomes</taxon>
        <taxon>ecological metagenomes</taxon>
    </lineage>
</organism>
<dbReference type="EMBL" id="UINC01057504">
    <property type="protein sequence ID" value="SVB78729.1"/>
    <property type="molecule type" value="Genomic_DNA"/>
</dbReference>
<reference evidence="1" key="1">
    <citation type="submission" date="2018-05" db="EMBL/GenBank/DDBJ databases">
        <authorList>
            <person name="Lanie J.A."/>
            <person name="Ng W.-L."/>
            <person name="Kazmierczak K.M."/>
            <person name="Andrzejewski T.M."/>
            <person name="Davidsen T.M."/>
            <person name="Wayne K.J."/>
            <person name="Tettelin H."/>
            <person name="Glass J.I."/>
            <person name="Rusch D."/>
            <person name="Podicherti R."/>
            <person name="Tsui H.-C.T."/>
            <person name="Winkler M.E."/>
        </authorList>
    </citation>
    <scope>NUCLEOTIDE SEQUENCE</scope>
</reference>
<protein>
    <submittedName>
        <fullName evidence="1">Uncharacterized protein</fullName>
    </submittedName>
</protein>
<name>A0A382GUU3_9ZZZZ</name>
<sequence length="25" mass="2759">MGQKSNMPFFPHGGGAFVGQIKYFL</sequence>
<proteinExistence type="predicted"/>
<dbReference type="AlphaFoldDB" id="A0A382GUU3"/>
<accession>A0A382GUU3</accession>
<gene>
    <name evidence="1" type="ORF">METZ01_LOCUS231583</name>
</gene>
<evidence type="ECO:0000313" key="1">
    <source>
        <dbReference type="EMBL" id="SVB78729.1"/>
    </source>
</evidence>